<dbReference type="GO" id="GO:0030246">
    <property type="term" value="F:carbohydrate binding"/>
    <property type="evidence" value="ECO:0007669"/>
    <property type="project" value="InterPro"/>
</dbReference>
<dbReference type="OrthoDB" id="9777817at2"/>
<dbReference type="SUPFAM" id="SSF74650">
    <property type="entry name" value="Galactose mutarotase-like"/>
    <property type="match status" value="1"/>
</dbReference>
<protein>
    <submittedName>
        <fullName evidence="7">Glucan biosynthesis protein D</fullName>
    </submittedName>
</protein>
<gene>
    <name evidence="7" type="ORF">B1812_17970</name>
</gene>
<keyword evidence="5" id="KW-0574">Periplasm</keyword>
<dbReference type="InterPro" id="IPR007444">
    <property type="entry name" value="Glucan_biosyn_MdoG_C"/>
</dbReference>
<keyword evidence="4" id="KW-0732">Signal</keyword>
<dbReference type="UniPathway" id="UPA00637"/>
<dbReference type="PIRSF" id="PIRSF006281">
    <property type="entry name" value="MdoG"/>
    <property type="match status" value="1"/>
</dbReference>
<dbReference type="InterPro" id="IPR014756">
    <property type="entry name" value="Ig_E-set"/>
</dbReference>
<proteinExistence type="inferred from homology"/>
<dbReference type="InterPro" id="IPR019546">
    <property type="entry name" value="TAT_signal_bac_arc"/>
</dbReference>
<dbReference type="GO" id="GO:0051274">
    <property type="term" value="P:beta-glucan biosynthetic process"/>
    <property type="evidence" value="ECO:0007669"/>
    <property type="project" value="TreeGrafter"/>
</dbReference>
<dbReference type="PANTHER" id="PTHR30504">
    <property type="entry name" value="GLUCANS BIOSYNTHESIS PROTEIN"/>
    <property type="match status" value="1"/>
</dbReference>
<evidence type="ECO:0000313" key="7">
    <source>
        <dbReference type="EMBL" id="ARN82667.1"/>
    </source>
</evidence>
<dbReference type="PANTHER" id="PTHR30504:SF3">
    <property type="entry name" value="GLUCANS BIOSYNTHESIS PROTEIN D"/>
    <property type="match status" value="1"/>
</dbReference>
<keyword evidence="8" id="KW-1185">Reference proteome</keyword>
<dbReference type="InterPro" id="IPR014438">
    <property type="entry name" value="Glucan_biosyn_MdoG/MdoD"/>
</dbReference>
<evidence type="ECO:0000256" key="1">
    <source>
        <dbReference type="ARBA" id="ARBA00004418"/>
    </source>
</evidence>
<dbReference type="KEGG" id="mbry:B1812_17970"/>
<comment type="similarity">
    <text evidence="3">Belongs to the OpgD/OpgG family.</text>
</comment>
<dbReference type="STRING" id="655015.B1812_17970"/>
<dbReference type="Pfam" id="PF04349">
    <property type="entry name" value="MdoG"/>
    <property type="match status" value="1"/>
</dbReference>
<evidence type="ECO:0000256" key="5">
    <source>
        <dbReference type="ARBA" id="ARBA00022764"/>
    </source>
</evidence>
<evidence type="ECO:0000256" key="3">
    <source>
        <dbReference type="ARBA" id="ARBA00009284"/>
    </source>
</evidence>
<sequence length="527" mass="59408">MVDAPDRRAFLKAAAATGAVGAVGASPASAQSQDEGIKFGPAAPFSFDLLKEEAKRLIGEPYRPPALPDPEITSKIDYEAWGKITYNTDHALYAFGPERFPVEFFHLGMFFKKAVRIHKVEKGEAREVLYDPVYFNMPADSIARGLPQGAGFAGFRIQEAKDGELPWKKNDWVAFLGASYFRAIGELRQYGLSARGVALDTWVANRSEEFPDFTHIYVGPETETGVVLHALLEGPHIVGAYRFLMTRGKGVVMDIDCKLYLRGDFVRFGVAPLTSMYWFSETRKPTAVDWRPEVHDSDGLSMWTGTGERLWRPLNNPSRVMASAFGDNHPKGFGLMQRDRTYDHYQDNVFYDRRPSVWVEPKGDWGKGAIHLVEIPTDDEIHDNIVCVWVPEKPAVAGAEFDLSYRLHWLADEPYPTPLARCVATRLGNGGQPGKPRPKGVRKFMVEFLGEPLAKLPYGVKPEPVLWASRGTFSYIYTESVFDNVPGHWRAQFDLTVTGDEPVEMRLYLKNGDEVLTENWLYQYHPF</sequence>
<dbReference type="GO" id="GO:0030288">
    <property type="term" value="C:outer membrane-bounded periplasmic space"/>
    <property type="evidence" value="ECO:0007669"/>
    <property type="project" value="TreeGrafter"/>
</dbReference>
<dbReference type="EMBL" id="CP019948">
    <property type="protein sequence ID" value="ARN82667.1"/>
    <property type="molecule type" value="Genomic_DNA"/>
</dbReference>
<feature type="domain" description="Glucan biosynthesis periplasmic MdoG C-terminal" evidence="6">
    <location>
        <begin position="45"/>
        <end position="524"/>
    </location>
</feature>
<dbReference type="InterPro" id="IPR006311">
    <property type="entry name" value="TAT_signal"/>
</dbReference>
<dbReference type="NCBIfam" id="TIGR01409">
    <property type="entry name" value="TAT_signal_seq"/>
    <property type="match status" value="1"/>
</dbReference>
<dbReference type="InterPro" id="IPR013783">
    <property type="entry name" value="Ig-like_fold"/>
</dbReference>
<dbReference type="AlphaFoldDB" id="A0A1W6MYJ9"/>
<name>A0A1W6MYJ9_9HYPH</name>
<reference evidence="7 8" key="1">
    <citation type="submission" date="2017-02" db="EMBL/GenBank/DDBJ databases">
        <authorList>
            <person name="Peterson S.W."/>
        </authorList>
    </citation>
    <scope>NUCLEOTIDE SEQUENCE [LARGE SCALE GENOMIC DNA]</scope>
    <source>
        <strain evidence="7 8">S285</strain>
    </source>
</reference>
<dbReference type="SUPFAM" id="SSF81296">
    <property type="entry name" value="E set domains"/>
    <property type="match status" value="1"/>
</dbReference>
<evidence type="ECO:0000256" key="2">
    <source>
        <dbReference type="ARBA" id="ARBA00005001"/>
    </source>
</evidence>
<accession>A0A1W6MYJ9</accession>
<dbReference type="Gene3D" id="2.60.40.10">
    <property type="entry name" value="Immunoglobulins"/>
    <property type="match status" value="1"/>
</dbReference>
<dbReference type="InterPro" id="IPR011013">
    <property type="entry name" value="Gal_mutarotase_sf_dom"/>
</dbReference>
<dbReference type="RefSeq" id="WP_085772799.1">
    <property type="nucleotide sequence ID" value="NZ_AP027149.1"/>
</dbReference>
<evidence type="ECO:0000313" key="8">
    <source>
        <dbReference type="Proteomes" id="UP000193978"/>
    </source>
</evidence>
<comment type="pathway">
    <text evidence="2">Glycan metabolism; osmoregulated periplasmic glucan (OPG) biosynthesis.</text>
</comment>
<dbReference type="PROSITE" id="PS51318">
    <property type="entry name" value="TAT"/>
    <property type="match status" value="1"/>
</dbReference>
<comment type="subcellular location">
    <subcellularLocation>
        <location evidence="1">Periplasm</location>
    </subcellularLocation>
</comment>
<dbReference type="Proteomes" id="UP000193978">
    <property type="component" value="Chromosome"/>
</dbReference>
<organism evidence="7 8">
    <name type="scientific">Methylocystis bryophila</name>
    <dbReference type="NCBI Taxonomy" id="655015"/>
    <lineage>
        <taxon>Bacteria</taxon>
        <taxon>Pseudomonadati</taxon>
        <taxon>Pseudomonadota</taxon>
        <taxon>Alphaproteobacteria</taxon>
        <taxon>Hyphomicrobiales</taxon>
        <taxon>Methylocystaceae</taxon>
        <taxon>Methylocystis</taxon>
    </lineage>
</organism>
<evidence type="ECO:0000259" key="6">
    <source>
        <dbReference type="Pfam" id="PF04349"/>
    </source>
</evidence>
<evidence type="ECO:0000256" key="4">
    <source>
        <dbReference type="ARBA" id="ARBA00022729"/>
    </source>
</evidence>
<dbReference type="InterPro" id="IPR014718">
    <property type="entry name" value="GH-type_carb-bd"/>
</dbReference>
<dbReference type="Gene3D" id="2.70.98.10">
    <property type="match status" value="1"/>
</dbReference>
<dbReference type="GO" id="GO:0003824">
    <property type="term" value="F:catalytic activity"/>
    <property type="evidence" value="ECO:0007669"/>
    <property type="project" value="InterPro"/>
</dbReference>